<feature type="transmembrane region" description="Helical" evidence="1">
    <location>
        <begin position="241"/>
        <end position="263"/>
    </location>
</feature>
<evidence type="ECO:0000313" key="5">
    <source>
        <dbReference type="Proteomes" id="UP001224775"/>
    </source>
</evidence>
<proteinExistence type="predicted"/>
<keyword evidence="1" id="KW-0812">Transmembrane</keyword>
<feature type="chain" id="PRO_5042194890" description="DUF7733 domain-containing protein" evidence="2">
    <location>
        <begin position="18"/>
        <end position="398"/>
    </location>
</feature>
<evidence type="ECO:0000259" key="3">
    <source>
        <dbReference type="Pfam" id="PF24867"/>
    </source>
</evidence>
<dbReference type="EMBL" id="JATAAI010000002">
    <property type="protein sequence ID" value="KAK1748004.1"/>
    <property type="molecule type" value="Genomic_DNA"/>
</dbReference>
<evidence type="ECO:0000256" key="1">
    <source>
        <dbReference type="SAM" id="Phobius"/>
    </source>
</evidence>
<sequence length="398" mass="42514">MMQYSLLLVCCPISVVAFSPPATTATLKVVYPCGHTSTTAICAYGKGSEIWPECNEEPIGLSASFPGGKIPPAVVDLLESESSATSTNNPDSTITATFDVNNQQIKTTGRKRRAVRKTLSHILKSAAKASSRRAASETMTAIDRTPAVLAALLIGTKCVSLKPLVFVLAISAYFIGLASWCAAPKSSGTVSIKKISDVHSASDMHSYDYVNMPSLPEKGHVPNLVANPLGLSLTTSRIYRLWLRLGATLGLLLPTLALALSIVGSNYPSIGVGAVIENAEHVRRSLGDPLFLLCFQAITEAVSRAALLPLPMRILVPVVYNTVRLSPLHAWAFPALGSSIPTSLRILGISNLLYWYANLLLFLIPVGVVRYMRAHFFCVEAVEVTVRKGGDASVGLLP</sequence>
<protein>
    <recommendedName>
        <fullName evidence="3">DUF7733 domain-containing protein</fullName>
    </recommendedName>
</protein>
<keyword evidence="2" id="KW-0732">Signal</keyword>
<dbReference type="PANTHER" id="PTHR33829">
    <property type="entry name" value="OSJNBA0044M19.10 PROTEIN"/>
    <property type="match status" value="1"/>
</dbReference>
<keyword evidence="1" id="KW-1133">Transmembrane helix</keyword>
<keyword evidence="5" id="KW-1185">Reference proteome</keyword>
<accession>A0AAD9DJ30</accession>
<feature type="domain" description="DUF7733" evidence="3">
    <location>
        <begin position="235"/>
        <end position="376"/>
    </location>
</feature>
<comment type="caution">
    <text evidence="4">The sequence shown here is derived from an EMBL/GenBank/DDBJ whole genome shotgun (WGS) entry which is preliminary data.</text>
</comment>
<name>A0AAD9DJ30_9STRA</name>
<evidence type="ECO:0000313" key="4">
    <source>
        <dbReference type="EMBL" id="KAK1748004.1"/>
    </source>
</evidence>
<feature type="transmembrane region" description="Helical" evidence="1">
    <location>
        <begin position="353"/>
        <end position="372"/>
    </location>
</feature>
<evidence type="ECO:0000256" key="2">
    <source>
        <dbReference type="SAM" id="SignalP"/>
    </source>
</evidence>
<dbReference type="PANTHER" id="PTHR33829:SF2">
    <property type="entry name" value="OS04G0386700 PROTEIN"/>
    <property type="match status" value="1"/>
</dbReference>
<feature type="transmembrane region" description="Helical" evidence="1">
    <location>
        <begin position="164"/>
        <end position="183"/>
    </location>
</feature>
<feature type="signal peptide" evidence="2">
    <location>
        <begin position="1"/>
        <end position="17"/>
    </location>
</feature>
<reference evidence="4" key="1">
    <citation type="submission" date="2023-06" db="EMBL/GenBank/DDBJ databases">
        <title>Survivors Of The Sea: Transcriptome response of Skeletonema marinoi to long-term dormancy.</title>
        <authorList>
            <person name="Pinder M.I.M."/>
            <person name="Kourtchenko O."/>
            <person name="Robertson E.K."/>
            <person name="Larsson T."/>
            <person name="Maumus F."/>
            <person name="Osuna-Cruz C.M."/>
            <person name="Vancaester E."/>
            <person name="Stenow R."/>
            <person name="Vandepoele K."/>
            <person name="Ploug H."/>
            <person name="Bruchert V."/>
            <person name="Godhe A."/>
            <person name="Topel M."/>
        </authorList>
    </citation>
    <scope>NUCLEOTIDE SEQUENCE</scope>
    <source>
        <strain evidence="4">R05AC</strain>
    </source>
</reference>
<dbReference type="AlphaFoldDB" id="A0AAD9DJ30"/>
<keyword evidence="1" id="KW-0472">Membrane</keyword>
<organism evidence="4 5">
    <name type="scientific">Skeletonema marinoi</name>
    <dbReference type="NCBI Taxonomy" id="267567"/>
    <lineage>
        <taxon>Eukaryota</taxon>
        <taxon>Sar</taxon>
        <taxon>Stramenopiles</taxon>
        <taxon>Ochrophyta</taxon>
        <taxon>Bacillariophyta</taxon>
        <taxon>Coscinodiscophyceae</taxon>
        <taxon>Thalassiosirophycidae</taxon>
        <taxon>Thalassiosirales</taxon>
        <taxon>Skeletonemataceae</taxon>
        <taxon>Skeletonema</taxon>
        <taxon>Skeletonema marinoi-dohrnii complex</taxon>
    </lineage>
</organism>
<gene>
    <name evidence="4" type="ORF">QTG54_001967</name>
</gene>
<dbReference type="InterPro" id="IPR056635">
    <property type="entry name" value="DUF7733"/>
</dbReference>
<dbReference type="Pfam" id="PF24867">
    <property type="entry name" value="DUF7733"/>
    <property type="match status" value="1"/>
</dbReference>
<dbReference type="Proteomes" id="UP001224775">
    <property type="component" value="Unassembled WGS sequence"/>
</dbReference>